<keyword evidence="3" id="KW-0134">Cell wall</keyword>
<dbReference type="InterPro" id="IPR019931">
    <property type="entry name" value="LPXTG_anchor"/>
</dbReference>
<dbReference type="Gene3D" id="2.60.40.740">
    <property type="match status" value="6"/>
</dbReference>
<dbReference type="OrthoDB" id="3265073at2"/>
<dbReference type="Pfam" id="PF05737">
    <property type="entry name" value="Collagen_bind"/>
    <property type="match status" value="6"/>
</dbReference>
<dbReference type="Gene3D" id="2.60.40.1280">
    <property type="match status" value="1"/>
</dbReference>
<dbReference type="InterPro" id="IPR041171">
    <property type="entry name" value="SDR_Ig"/>
</dbReference>
<comment type="similarity">
    <text evidence="2">Belongs to the serine-aspartate repeat-containing protein (SDr) family.</text>
</comment>
<evidence type="ECO:0000256" key="9">
    <source>
        <dbReference type="SAM" id="SignalP"/>
    </source>
</evidence>
<keyword evidence="4" id="KW-0964">Secreted</keyword>
<keyword evidence="6" id="KW-0572">Peptidoglycan-anchor</keyword>
<gene>
    <name evidence="11" type="ORF">CLLI_10910</name>
</gene>
<keyword evidence="11" id="KW-0176">Collagen</keyword>
<feature type="compositionally biased region" description="Polar residues" evidence="7">
    <location>
        <begin position="1229"/>
        <end position="1239"/>
    </location>
</feature>
<dbReference type="Gene3D" id="2.60.40.10">
    <property type="entry name" value="Immunoglobulins"/>
    <property type="match status" value="2"/>
</dbReference>
<evidence type="ECO:0000256" key="7">
    <source>
        <dbReference type="SAM" id="MobiDB-lite"/>
    </source>
</evidence>
<evidence type="ECO:0000256" key="5">
    <source>
        <dbReference type="ARBA" id="ARBA00022729"/>
    </source>
</evidence>
<keyword evidence="8" id="KW-1133">Transmembrane helix</keyword>
<feature type="signal peptide" evidence="9">
    <location>
        <begin position="1"/>
        <end position="31"/>
    </location>
</feature>
<dbReference type="InterPro" id="IPR041033">
    <property type="entry name" value="SpaA_PFL_dom_1"/>
</dbReference>
<organism evidence="11 12">
    <name type="scientific">Clostridium liquoris</name>
    <dbReference type="NCBI Taxonomy" id="1289519"/>
    <lineage>
        <taxon>Bacteria</taxon>
        <taxon>Bacillati</taxon>
        <taxon>Bacillota</taxon>
        <taxon>Clostridia</taxon>
        <taxon>Eubacteriales</taxon>
        <taxon>Clostridiaceae</taxon>
        <taxon>Clostridium</taxon>
    </lineage>
</organism>
<reference evidence="11 12" key="1">
    <citation type="submission" date="2018-03" db="EMBL/GenBank/DDBJ databases">
        <title>Genome sequence of Clostridium liquoris DSM 100320.</title>
        <authorList>
            <person name="Poehlein A."/>
            <person name="Daniel R."/>
        </authorList>
    </citation>
    <scope>NUCLEOTIDE SEQUENCE [LARGE SCALE GENOMIC DNA]</scope>
    <source>
        <strain evidence="11 12">DSM 100320</strain>
    </source>
</reference>
<dbReference type="Pfam" id="PF17802">
    <property type="entry name" value="SpaA"/>
    <property type="match status" value="2"/>
</dbReference>
<dbReference type="GO" id="GO:0007155">
    <property type="term" value="P:cell adhesion"/>
    <property type="evidence" value="ECO:0007669"/>
    <property type="project" value="InterPro"/>
</dbReference>
<sequence>MFSRKGKKGKLSIIFMIILTLLSQPSLPVQAFGTDGAENKMIDTIKSVVVKDSSGNIIDENTEYPIEQGSKVSLFYTWEIEDSQGVKAGDYTEVQVPKAFSIFNYVEGDLILEDGQSVGRFYLSLGGKLRLVYNEYAENHSEVSGTVQFNSEFNKQVIKGENPVKIVFPIYEGYEKELVIRFKPNNVSGSVAKSGMANKKVNGDKIAWTIDVNKSLNKLDNAVVEDILGEGLHLDKDSVQVHKLNVDLDGNAAEGETVSKDAYKVNVVSDGFKVELGNINNAYRIVYNTDIADNTKTIFDNKAKFQGGESEAKVTVTKGKTIEKKGTVDKSFNGKKITWTIDINKSLSDVKGAIVKDSIEAGLSLDKSSIKVYKLTLDDNGNVIEKSPVNASDYTVEYDSNDKPLSFQVKLGNISDAYQIEYDTEITNMTKTKFTNKANFLGTETSAAVDIKRGSKIKKSGVPVIDYNEKYITWTIDVNTAEEEINNAIVEDTIGPGLSLVKDSIKVYKLNFNDNGDAIPNGEVESSKYTVTPDQNDSNKFSVGLGTINSAYRIVYRTDITDNDKNGGKGFINQGVIDGIGTGNVSVDAEITNSFNKSADGSIDYAEKTMGWKITVDPKREPIKGLVIEDTFPRGGLTMLPDTFVVKNGNAALIKDVDYKFQANVDGDWTKGFKISFLDDVKDSIYTITYKTKFDPWQVSKAHSQATYSNSAGFTWDNIKEPIDKNATQTITSISSSNGSKSGTLDRDKKEITWNINLNYLSKSMDKIIVEDNIEGNQILDKDSIAIYDYTVEANGNMKLGSLVDRGKYSVEGASDRVLKIIINGPVHSPYRVVFKTKLVGMSQHEYVNTATVGDIDYKAKVSYSDSENFIEKSGSQHGKEISWLITVNKSLSEVENAILVDTLSAGHEVIEDSFIVNRASDNAPYKNFKITVSPMDLATGTQTFKLEFLEKINTMYKISYRTKITTDVDYSKLSNKAYFEGDGITTKNTPFEKEIVVRITDGSGTGSGKLGSLRIMKVDGDNLKTKLKGVEFSLYDSSGKLVGKARTDGNGILDVPRLKFGKYTIKEIGPLSGYQILDEDKNIEVVIDSEQAKEIVVKNYKLGSLEPIEPVKEYGSISIKKSDSKDETKLLSGAVFEVKNSKGEVAAKLTTGLDGLAKIDNLPFGEYKVVEIKAPVEYKLDSKEIKVTINKDKPNIELKVLNEEDESTDITIPEKPNNQGKDGGKTKNPGTKTPSGNENVYPKDGSGKLPKTGESSNAGLYLAGLVLVALGVGLRKRRKGIS</sequence>
<dbReference type="SUPFAM" id="SSF49401">
    <property type="entry name" value="Bacterial adhesins"/>
    <property type="match status" value="7"/>
</dbReference>
<feature type="chain" id="PRO_5015741337" evidence="9">
    <location>
        <begin position="32"/>
        <end position="1283"/>
    </location>
</feature>
<evidence type="ECO:0000256" key="8">
    <source>
        <dbReference type="SAM" id="Phobius"/>
    </source>
</evidence>
<dbReference type="GO" id="GO:0005518">
    <property type="term" value="F:collagen binding"/>
    <property type="evidence" value="ECO:0007669"/>
    <property type="project" value="InterPro"/>
</dbReference>
<keyword evidence="12" id="KW-1185">Reference proteome</keyword>
<dbReference type="InterPro" id="IPR011252">
    <property type="entry name" value="Fibrogen-bd_dom1"/>
</dbReference>
<feature type="transmembrane region" description="Helical" evidence="8">
    <location>
        <begin position="1259"/>
        <end position="1275"/>
    </location>
</feature>
<comment type="caution">
    <text evidence="11">The sequence shown here is derived from an EMBL/GenBank/DDBJ whole genome shotgun (WGS) entry which is preliminary data.</text>
</comment>
<feature type="region of interest" description="Disordered" evidence="7">
    <location>
        <begin position="1206"/>
        <end position="1257"/>
    </location>
</feature>
<evidence type="ECO:0000313" key="11">
    <source>
        <dbReference type="EMBL" id="PRR79050.1"/>
    </source>
</evidence>
<protein>
    <submittedName>
        <fullName evidence="11">Collagen binding domain protein</fullName>
    </submittedName>
</protein>
<keyword evidence="8" id="KW-0812">Transmembrane</keyword>
<dbReference type="Pfam" id="PF00746">
    <property type="entry name" value="Gram_pos_anchor"/>
    <property type="match status" value="1"/>
</dbReference>
<evidence type="ECO:0000256" key="4">
    <source>
        <dbReference type="ARBA" id="ARBA00022525"/>
    </source>
</evidence>
<evidence type="ECO:0000256" key="2">
    <source>
        <dbReference type="ARBA" id="ARBA00007257"/>
    </source>
</evidence>
<dbReference type="InterPro" id="IPR013783">
    <property type="entry name" value="Ig-like_fold"/>
</dbReference>
<evidence type="ECO:0000256" key="3">
    <source>
        <dbReference type="ARBA" id="ARBA00022512"/>
    </source>
</evidence>
<dbReference type="Proteomes" id="UP000239706">
    <property type="component" value="Unassembled WGS sequence"/>
</dbReference>
<keyword evidence="5 9" id="KW-0732">Signal</keyword>
<dbReference type="RefSeq" id="WP_106063233.1">
    <property type="nucleotide sequence ID" value="NZ_PVXO01000032.1"/>
</dbReference>
<evidence type="ECO:0000313" key="12">
    <source>
        <dbReference type="Proteomes" id="UP000239706"/>
    </source>
</evidence>
<dbReference type="PANTHER" id="PTHR36108:SF13">
    <property type="entry name" value="COLOSSIN-B-RELATED"/>
    <property type="match status" value="1"/>
</dbReference>
<proteinExistence type="inferred from homology"/>
<evidence type="ECO:0000259" key="10">
    <source>
        <dbReference type="PROSITE" id="PS50847"/>
    </source>
</evidence>
<evidence type="ECO:0000256" key="6">
    <source>
        <dbReference type="ARBA" id="ARBA00023088"/>
    </source>
</evidence>
<dbReference type="InterPro" id="IPR008966">
    <property type="entry name" value="Adhesion_dom_sf"/>
</dbReference>
<dbReference type="InterPro" id="IPR008456">
    <property type="entry name" value="Collagen-bd_dom"/>
</dbReference>
<dbReference type="PANTHER" id="PTHR36108">
    <property type="entry name" value="COLOSSIN-B-RELATED"/>
    <property type="match status" value="1"/>
</dbReference>
<name>A0A2T0B588_9CLOT</name>
<dbReference type="Pfam" id="PF17961">
    <property type="entry name" value="Big_8"/>
    <property type="match status" value="1"/>
</dbReference>
<dbReference type="PROSITE" id="PS50847">
    <property type="entry name" value="GRAM_POS_ANCHORING"/>
    <property type="match status" value="1"/>
</dbReference>
<comment type="subcellular location">
    <subcellularLocation>
        <location evidence="1">Secreted</location>
        <location evidence="1">Cell wall</location>
        <topology evidence="1">Peptidoglycan-anchor</topology>
    </subcellularLocation>
</comment>
<accession>A0A2T0B588</accession>
<dbReference type="EMBL" id="PVXO01000032">
    <property type="protein sequence ID" value="PRR79050.1"/>
    <property type="molecule type" value="Genomic_DNA"/>
</dbReference>
<keyword evidence="8" id="KW-0472">Membrane</keyword>
<evidence type="ECO:0000256" key="1">
    <source>
        <dbReference type="ARBA" id="ARBA00004168"/>
    </source>
</evidence>
<dbReference type="SUPFAM" id="SSF49478">
    <property type="entry name" value="Cna protein B-type domain"/>
    <property type="match status" value="2"/>
</dbReference>
<dbReference type="NCBIfam" id="TIGR01167">
    <property type="entry name" value="LPXTG_anchor"/>
    <property type="match status" value="1"/>
</dbReference>
<feature type="domain" description="Gram-positive cocci surface proteins LPxTG" evidence="10">
    <location>
        <begin position="1250"/>
        <end position="1283"/>
    </location>
</feature>